<dbReference type="AlphaFoldDB" id="A0A5B7H9G8"/>
<name>A0A5B7H9G8_PORTR</name>
<evidence type="ECO:0000313" key="1">
    <source>
        <dbReference type="EMBL" id="MPC66449.1"/>
    </source>
</evidence>
<sequence length="86" mass="8927">MTLKETNNTTGNYRLITSFMMDCSEGGAGGGDSNKGGGAGQWAGRGAGMWRGFLLPLTNVAPSPLLSRDIFPATTKAPNAGWALVH</sequence>
<reference evidence="1 2" key="1">
    <citation type="submission" date="2019-05" db="EMBL/GenBank/DDBJ databases">
        <title>Another draft genome of Portunus trituberculatus and its Hox gene families provides insights of decapod evolution.</title>
        <authorList>
            <person name="Jeong J.-H."/>
            <person name="Song I."/>
            <person name="Kim S."/>
            <person name="Choi T."/>
            <person name="Kim D."/>
            <person name="Ryu S."/>
            <person name="Kim W."/>
        </authorList>
    </citation>
    <scope>NUCLEOTIDE SEQUENCE [LARGE SCALE GENOMIC DNA]</scope>
    <source>
        <tissue evidence="1">Muscle</tissue>
    </source>
</reference>
<keyword evidence="2" id="KW-1185">Reference proteome</keyword>
<protein>
    <submittedName>
        <fullName evidence="1">Uncharacterized protein</fullName>
    </submittedName>
</protein>
<proteinExistence type="predicted"/>
<accession>A0A5B7H9G8</accession>
<dbReference type="Proteomes" id="UP000324222">
    <property type="component" value="Unassembled WGS sequence"/>
</dbReference>
<gene>
    <name evidence="1" type="ORF">E2C01_060597</name>
</gene>
<dbReference type="EMBL" id="VSRR010024772">
    <property type="protein sequence ID" value="MPC66449.1"/>
    <property type="molecule type" value="Genomic_DNA"/>
</dbReference>
<comment type="caution">
    <text evidence="1">The sequence shown here is derived from an EMBL/GenBank/DDBJ whole genome shotgun (WGS) entry which is preliminary data.</text>
</comment>
<organism evidence="1 2">
    <name type="scientific">Portunus trituberculatus</name>
    <name type="common">Swimming crab</name>
    <name type="synonym">Neptunus trituberculatus</name>
    <dbReference type="NCBI Taxonomy" id="210409"/>
    <lineage>
        <taxon>Eukaryota</taxon>
        <taxon>Metazoa</taxon>
        <taxon>Ecdysozoa</taxon>
        <taxon>Arthropoda</taxon>
        <taxon>Crustacea</taxon>
        <taxon>Multicrustacea</taxon>
        <taxon>Malacostraca</taxon>
        <taxon>Eumalacostraca</taxon>
        <taxon>Eucarida</taxon>
        <taxon>Decapoda</taxon>
        <taxon>Pleocyemata</taxon>
        <taxon>Brachyura</taxon>
        <taxon>Eubrachyura</taxon>
        <taxon>Portunoidea</taxon>
        <taxon>Portunidae</taxon>
        <taxon>Portuninae</taxon>
        <taxon>Portunus</taxon>
    </lineage>
</organism>
<evidence type="ECO:0000313" key="2">
    <source>
        <dbReference type="Proteomes" id="UP000324222"/>
    </source>
</evidence>